<dbReference type="PANTHER" id="PTHR12228">
    <property type="entry name" value="TRANSCRIPTION INITIATION FACTOR TFIID 55 KD SUBUNIT-RELATED"/>
    <property type="match status" value="1"/>
</dbReference>
<dbReference type="GO" id="GO:0051123">
    <property type="term" value="P:RNA polymerase II preinitiation complex assembly"/>
    <property type="evidence" value="ECO:0007669"/>
    <property type="project" value="TreeGrafter"/>
</dbReference>
<feature type="region of interest" description="Disordered" evidence="6">
    <location>
        <begin position="457"/>
        <end position="499"/>
    </location>
</feature>
<sequence>MKLKLSAKAAAPSADGQPTLSTPAASQSTASATQKIKLKVTAPAATAPAAGDSAEAPRQKRKYTKKPKADEHGNPIPPTPKTVKIKKRTREDNGDEAAPTSKRKPKPTAKSLEAVYSSDELDDEDMMVPATAPRITLKRGASKLKLKMNTKGQEKTPQIQVVKIKGAVGKPQERPLGVGYDSEAEDAEIDPALEHQFVLRMQPGDYCDTLRTAIEEKKIGKNTTEGGTSVYFRFFDREGRRAMVSIHPKDMPRKYYAAAMVDLPCVIESMKSWNRKDWVKTADVCQMLLVLGEVQSEEEAKKYPLPYYVDPHKHQYPHGLTPPMHWVRKRRFRPRQSYHEIEQREAKVNELFDDDEAAREKGGEVAYEVVDERDQTDSESEGEDIAETTEYVIEGQTPGGDEIEIDNDDLAKALAEGLMEDDDDDGLFGGDTIEVETETPVTAHEVAAHALGESFVSAPETAASSPGAPTSPDDDDDDDDDGDSEAGEVDAEAAAAQEGLEQSMAEIRELEQEIAKAQEQFDNSTNILYKQRCKRRIEQLQTDLQVKKTTLGIGDDGD</sequence>
<dbReference type="InterPro" id="IPR037817">
    <property type="entry name" value="TAF7"/>
</dbReference>
<dbReference type="SMART" id="SM01370">
    <property type="entry name" value="TAFII55_N"/>
    <property type="match status" value="1"/>
</dbReference>
<comment type="similarity">
    <text evidence="2">Belongs to the TAF7 family.</text>
</comment>
<evidence type="ECO:0000256" key="3">
    <source>
        <dbReference type="ARBA" id="ARBA00023015"/>
    </source>
</evidence>
<dbReference type="InterPro" id="IPR006751">
    <property type="entry name" value="TAFII55_prot_cons_reg"/>
</dbReference>
<comment type="subcellular location">
    <subcellularLocation>
        <location evidence="1">Nucleus</location>
    </subcellularLocation>
</comment>
<dbReference type="GO" id="GO:0016251">
    <property type="term" value="F:RNA polymerase II general transcription initiation factor activity"/>
    <property type="evidence" value="ECO:0007669"/>
    <property type="project" value="TreeGrafter"/>
</dbReference>
<keyword evidence="5" id="KW-0539">Nucleus</keyword>
<evidence type="ECO:0000256" key="6">
    <source>
        <dbReference type="SAM" id="MobiDB-lite"/>
    </source>
</evidence>
<dbReference type="PANTHER" id="PTHR12228:SF0">
    <property type="entry name" value="TATA-BOX BINDING PROTEIN ASSOCIATED FACTOR 7"/>
    <property type="match status" value="1"/>
</dbReference>
<dbReference type="CDD" id="cd08047">
    <property type="entry name" value="TAF7"/>
    <property type="match status" value="1"/>
</dbReference>
<dbReference type="Proteomes" id="UP000799440">
    <property type="component" value="Unassembled WGS sequence"/>
</dbReference>
<keyword evidence="4" id="KW-0804">Transcription</keyword>
<evidence type="ECO:0000256" key="2">
    <source>
        <dbReference type="ARBA" id="ARBA00009368"/>
    </source>
</evidence>
<proteinExistence type="inferred from homology"/>
<organism evidence="8 9">
    <name type="scientific">Sporormia fimetaria CBS 119925</name>
    <dbReference type="NCBI Taxonomy" id="1340428"/>
    <lineage>
        <taxon>Eukaryota</taxon>
        <taxon>Fungi</taxon>
        <taxon>Dikarya</taxon>
        <taxon>Ascomycota</taxon>
        <taxon>Pezizomycotina</taxon>
        <taxon>Dothideomycetes</taxon>
        <taxon>Pleosporomycetidae</taxon>
        <taxon>Pleosporales</taxon>
        <taxon>Sporormiaceae</taxon>
        <taxon>Sporormia</taxon>
    </lineage>
</organism>
<accession>A0A6A6VJ07</accession>
<evidence type="ECO:0000259" key="7">
    <source>
        <dbReference type="SMART" id="SM01370"/>
    </source>
</evidence>
<feature type="region of interest" description="Disordered" evidence="6">
    <location>
        <begin position="1"/>
        <end position="127"/>
    </location>
</feature>
<dbReference type="OrthoDB" id="153872at2759"/>
<feature type="compositionally biased region" description="Low complexity" evidence="6">
    <location>
        <begin position="41"/>
        <end position="50"/>
    </location>
</feature>
<evidence type="ECO:0000256" key="4">
    <source>
        <dbReference type="ARBA" id="ARBA00023163"/>
    </source>
</evidence>
<dbReference type="GO" id="GO:0005669">
    <property type="term" value="C:transcription factor TFIID complex"/>
    <property type="evidence" value="ECO:0007669"/>
    <property type="project" value="InterPro"/>
</dbReference>
<feature type="domain" description="TAFII55 protein conserved region" evidence="7">
    <location>
        <begin position="193"/>
        <end position="360"/>
    </location>
</feature>
<dbReference type="EMBL" id="MU006563">
    <property type="protein sequence ID" value="KAF2750602.1"/>
    <property type="molecule type" value="Genomic_DNA"/>
</dbReference>
<feature type="compositionally biased region" description="Low complexity" evidence="6">
    <location>
        <begin position="1"/>
        <end position="34"/>
    </location>
</feature>
<evidence type="ECO:0000313" key="9">
    <source>
        <dbReference type="Proteomes" id="UP000799440"/>
    </source>
</evidence>
<keyword evidence="3" id="KW-0805">Transcription regulation</keyword>
<gene>
    <name evidence="8" type="ORF">M011DRAFT_464402</name>
</gene>
<reference evidence="8" key="1">
    <citation type="journal article" date="2020" name="Stud. Mycol.">
        <title>101 Dothideomycetes genomes: a test case for predicting lifestyles and emergence of pathogens.</title>
        <authorList>
            <person name="Haridas S."/>
            <person name="Albert R."/>
            <person name="Binder M."/>
            <person name="Bloem J."/>
            <person name="Labutti K."/>
            <person name="Salamov A."/>
            <person name="Andreopoulos B."/>
            <person name="Baker S."/>
            <person name="Barry K."/>
            <person name="Bills G."/>
            <person name="Bluhm B."/>
            <person name="Cannon C."/>
            <person name="Castanera R."/>
            <person name="Culley D."/>
            <person name="Daum C."/>
            <person name="Ezra D."/>
            <person name="Gonzalez J."/>
            <person name="Henrissat B."/>
            <person name="Kuo A."/>
            <person name="Liang C."/>
            <person name="Lipzen A."/>
            <person name="Lutzoni F."/>
            <person name="Magnuson J."/>
            <person name="Mondo S."/>
            <person name="Nolan M."/>
            <person name="Ohm R."/>
            <person name="Pangilinan J."/>
            <person name="Park H.-J."/>
            <person name="Ramirez L."/>
            <person name="Alfaro M."/>
            <person name="Sun H."/>
            <person name="Tritt A."/>
            <person name="Yoshinaga Y."/>
            <person name="Zwiers L.-H."/>
            <person name="Turgeon B."/>
            <person name="Goodwin S."/>
            <person name="Spatafora J."/>
            <person name="Crous P."/>
            <person name="Grigoriev I."/>
        </authorList>
    </citation>
    <scope>NUCLEOTIDE SEQUENCE</scope>
    <source>
        <strain evidence="8">CBS 119925</strain>
    </source>
</reference>
<name>A0A6A6VJ07_9PLEO</name>
<protein>
    <recommendedName>
        <fullName evidence="7">TAFII55 protein conserved region domain-containing protein</fullName>
    </recommendedName>
</protein>
<dbReference type="AlphaFoldDB" id="A0A6A6VJ07"/>
<dbReference type="Pfam" id="PF04658">
    <property type="entry name" value="TAFII55_N"/>
    <property type="match status" value="1"/>
</dbReference>
<evidence type="ECO:0000313" key="8">
    <source>
        <dbReference type="EMBL" id="KAF2750602.1"/>
    </source>
</evidence>
<evidence type="ECO:0000256" key="5">
    <source>
        <dbReference type="ARBA" id="ARBA00023242"/>
    </source>
</evidence>
<feature type="compositionally biased region" description="Low complexity" evidence="6">
    <location>
        <begin position="458"/>
        <end position="471"/>
    </location>
</feature>
<evidence type="ECO:0000256" key="1">
    <source>
        <dbReference type="ARBA" id="ARBA00004123"/>
    </source>
</evidence>
<feature type="compositionally biased region" description="Acidic residues" evidence="6">
    <location>
        <begin position="472"/>
        <end position="491"/>
    </location>
</feature>
<keyword evidence="9" id="KW-1185">Reference proteome</keyword>